<dbReference type="GO" id="GO:0015221">
    <property type="term" value="F:lipopolysaccharide transmembrane transporter activity"/>
    <property type="evidence" value="ECO:0007669"/>
    <property type="project" value="InterPro"/>
</dbReference>
<keyword evidence="5" id="KW-0472">Membrane</keyword>
<evidence type="ECO:0000256" key="3">
    <source>
        <dbReference type="ARBA" id="ARBA00022692"/>
    </source>
</evidence>
<proteinExistence type="predicted"/>
<gene>
    <name evidence="6" type="ORF">NITINOP_1762</name>
</gene>
<evidence type="ECO:0000256" key="5">
    <source>
        <dbReference type="ARBA" id="ARBA00023136"/>
    </source>
</evidence>
<evidence type="ECO:0000256" key="1">
    <source>
        <dbReference type="ARBA" id="ARBA00022475"/>
    </source>
</evidence>
<dbReference type="KEGG" id="nio:NITINOP_1762"/>
<dbReference type="OrthoDB" id="9791393at2"/>
<keyword evidence="3" id="KW-0812">Transmembrane</keyword>
<keyword evidence="4" id="KW-1133">Transmembrane helix</keyword>
<dbReference type="GO" id="GO:0030288">
    <property type="term" value="C:outer membrane-bounded periplasmic space"/>
    <property type="evidence" value="ECO:0007669"/>
    <property type="project" value="TreeGrafter"/>
</dbReference>
<keyword evidence="1" id="KW-1003">Cell membrane</keyword>
<evidence type="ECO:0000256" key="2">
    <source>
        <dbReference type="ARBA" id="ARBA00022519"/>
    </source>
</evidence>
<evidence type="ECO:0000256" key="4">
    <source>
        <dbReference type="ARBA" id="ARBA00022989"/>
    </source>
</evidence>
<dbReference type="STRING" id="1715989.NITINOP_1762"/>
<keyword evidence="2" id="KW-0997">Cell inner membrane</keyword>
<dbReference type="Pfam" id="PF06835">
    <property type="entry name" value="LptC"/>
    <property type="match status" value="1"/>
</dbReference>
<dbReference type="GO" id="GO:0017089">
    <property type="term" value="F:glycolipid transfer activity"/>
    <property type="evidence" value="ECO:0007669"/>
    <property type="project" value="TreeGrafter"/>
</dbReference>
<dbReference type="InterPro" id="IPR010664">
    <property type="entry name" value="LipoPS_assembly_LptC-rel"/>
</dbReference>
<organism evidence="6 7">
    <name type="scientific">Candidatus Nitrospira inopinata</name>
    <dbReference type="NCBI Taxonomy" id="1715989"/>
    <lineage>
        <taxon>Bacteria</taxon>
        <taxon>Pseudomonadati</taxon>
        <taxon>Nitrospirota</taxon>
        <taxon>Nitrospiria</taxon>
        <taxon>Nitrospirales</taxon>
        <taxon>Nitrospiraceae</taxon>
        <taxon>Nitrospira</taxon>
    </lineage>
</organism>
<reference evidence="7" key="1">
    <citation type="submission" date="2015-09" db="EMBL/GenBank/DDBJ databases">
        <authorList>
            <person name="Daims H."/>
        </authorList>
    </citation>
    <scope>NUCLEOTIDE SEQUENCE [LARGE SCALE GENOMIC DNA]</scope>
</reference>
<dbReference type="Proteomes" id="UP000066284">
    <property type="component" value="Chromosome 1"/>
</dbReference>
<dbReference type="NCBIfam" id="TIGR04409">
    <property type="entry name" value="LptC_YrbK"/>
    <property type="match status" value="1"/>
</dbReference>
<evidence type="ECO:0008006" key="8">
    <source>
        <dbReference type="Google" id="ProtNLM"/>
    </source>
</evidence>
<evidence type="ECO:0000313" key="7">
    <source>
        <dbReference type="Proteomes" id="UP000066284"/>
    </source>
</evidence>
<dbReference type="GO" id="GO:0005886">
    <property type="term" value="C:plasma membrane"/>
    <property type="evidence" value="ECO:0007669"/>
    <property type="project" value="InterPro"/>
</dbReference>
<dbReference type="AlphaFoldDB" id="A0A0S4KQL5"/>
<dbReference type="RefSeq" id="WP_062484702.1">
    <property type="nucleotide sequence ID" value="NZ_LN885086.1"/>
</dbReference>
<dbReference type="InterPro" id="IPR052363">
    <property type="entry name" value="LPS_export_LptC"/>
</dbReference>
<dbReference type="PANTHER" id="PTHR37481:SF1">
    <property type="entry name" value="LIPOPOLYSACCHARIDE EXPORT SYSTEM PROTEIN LPTC"/>
    <property type="match status" value="1"/>
</dbReference>
<name>A0A0S4KQL5_9BACT</name>
<sequence length="191" mass="21221">MWQRIMRRVLLAVSGALSVFLVYVLAMNAESVPPPDQKTTMNAMERADAAISEFVFTQSNKDDVEWKISAKQARLFEQEKQALLNDVDVTLYGENGRELTVSGEEGTFHIATKSFSLSNKAVPLVVETRGGYTIYTNHLAWANDRKEVSTRDAVRIVGHGIEVTGRGFLGRLDAEEFEVLDDVRVALTPAS</sequence>
<dbReference type="Gene3D" id="2.60.450.10">
    <property type="entry name" value="Lipopolysaccharide (LPS) transport protein A like domain"/>
    <property type="match status" value="1"/>
</dbReference>
<dbReference type="EMBL" id="LN885086">
    <property type="protein sequence ID" value="CUQ66737.1"/>
    <property type="molecule type" value="Genomic_DNA"/>
</dbReference>
<accession>A0A0S4KQL5</accession>
<keyword evidence="7" id="KW-1185">Reference proteome</keyword>
<evidence type="ECO:0000313" key="6">
    <source>
        <dbReference type="EMBL" id="CUQ66737.1"/>
    </source>
</evidence>
<dbReference type="InterPro" id="IPR026265">
    <property type="entry name" value="LptC"/>
</dbReference>
<dbReference type="PANTHER" id="PTHR37481">
    <property type="entry name" value="LIPOPOLYSACCHARIDE EXPORT SYSTEM PROTEIN LPTC"/>
    <property type="match status" value="1"/>
</dbReference>
<protein>
    <recommendedName>
        <fullName evidence="8">LPS export ABC transporter periplasmic protein LptC</fullName>
    </recommendedName>
</protein>